<dbReference type="AlphaFoldDB" id="A0A2C5YB98"/>
<dbReference type="EMBL" id="NJET01000029">
    <property type="protein sequence ID" value="PHH64532.1"/>
    <property type="molecule type" value="Genomic_DNA"/>
</dbReference>
<gene>
    <name evidence="2" type="ORF">CDD81_4311</name>
</gene>
<name>A0A2C5YB98_9HYPO</name>
<sequence length="150" mass="16415">MPHGESSLKRPSAEPSKPFKRPKTEKRFRPDAKLTTSTSPSHSPCHICHRRPNNKASLDAFADCQGCGQRTCFVCVRECHGWAVPDEDEAAAAEEEEEQEQEKEKPWLRGPEAVCLDAGHRAVVCSRCCVEMGSQGDVMCLGCLCSAPGS</sequence>
<feature type="region of interest" description="Disordered" evidence="1">
    <location>
        <begin position="1"/>
        <end position="47"/>
    </location>
</feature>
<protein>
    <submittedName>
        <fullName evidence="2">Uncharacterized protein</fullName>
    </submittedName>
</protein>
<evidence type="ECO:0000313" key="3">
    <source>
        <dbReference type="Proteomes" id="UP000226192"/>
    </source>
</evidence>
<dbReference type="Proteomes" id="UP000226192">
    <property type="component" value="Unassembled WGS sequence"/>
</dbReference>
<feature type="compositionally biased region" description="Basic and acidic residues" evidence="1">
    <location>
        <begin position="1"/>
        <end position="12"/>
    </location>
</feature>
<proteinExistence type="predicted"/>
<keyword evidence="3" id="KW-1185">Reference proteome</keyword>
<reference evidence="2 3" key="1">
    <citation type="submission" date="2017-06" db="EMBL/GenBank/DDBJ databases">
        <title>Ant-infecting Ophiocordyceps genomes reveal a high diversity of potential behavioral manipulation genes and a possible major role for enterotoxins.</title>
        <authorList>
            <person name="De Bekker C."/>
            <person name="Evans H.C."/>
            <person name="Brachmann A."/>
            <person name="Hughes D.P."/>
        </authorList>
    </citation>
    <scope>NUCLEOTIDE SEQUENCE [LARGE SCALE GENOMIC DNA]</scope>
    <source>
        <strain evidence="2 3">Map64</strain>
    </source>
</reference>
<organism evidence="2 3">
    <name type="scientific">Ophiocordyceps australis</name>
    <dbReference type="NCBI Taxonomy" id="1399860"/>
    <lineage>
        <taxon>Eukaryota</taxon>
        <taxon>Fungi</taxon>
        <taxon>Dikarya</taxon>
        <taxon>Ascomycota</taxon>
        <taxon>Pezizomycotina</taxon>
        <taxon>Sordariomycetes</taxon>
        <taxon>Hypocreomycetidae</taxon>
        <taxon>Hypocreales</taxon>
        <taxon>Ophiocordycipitaceae</taxon>
        <taxon>Ophiocordyceps</taxon>
    </lineage>
</organism>
<comment type="caution">
    <text evidence="2">The sequence shown here is derived from an EMBL/GenBank/DDBJ whole genome shotgun (WGS) entry which is preliminary data.</text>
</comment>
<accession>A0A2C5YB98</accession>
<dbReference type="OrthoDB" id="5377226at2759"/>
<evidence type="ECO:0000256" key="1">
    <source>
        <dbReference type="SAM" id="MobiDB-lite"/>
    </source>
</evidence>
<feature type="compositionally biased region" description="Low complexity" evidence="1">
    <location>
        <begin position="35"/>
        <end position="46"/>
    </location>
</feature>
<evidence type="ECO:0000313" key="2">
    <source>
        <dbReference type="EMBL" id="PHH64532.1"/>
    </source>
</evidence>